<dbReference type="InterPro" id="IPR048883">
    <property type="entry name" value="Nup188_N-subdom_III"/>
</dbReference>
<dbReference type="Proteomes" id="UP000812966">
    <property type="component" value="Unassembled WGS sequence"/>
</dbReference>
<accession>A0A8K0JIA5</accession>
<feature type="region of interest" description="Disordered" evidence="1">
    <location>
        <begin position="1968"/>
        <end position="1999"/>
    </location>
</feature>
<comment type="caution">
    <text evidence="3">The sequence shown here is derived from an EMBL/GenBank/DDBJ whole genome shotgun (WGS) entry which is preliminary data.</text>
</comment>
<name>A0A8K0JIA5_9TREE</name>
<organism evidence="3 4">
    <name type="scientific">Filobasidium floriforme</name>
    <dbReference type="NCBI Taxonomy" id="5210"/>
    <lineage>
        <taxon>Eukaryota</taxon>
        <taxon>Fungi</taxon>
        <taxon>Dikarya</taxon>
        <taxon>Basidiomycota</taxon>
        <taxon>Agaricomycotina</taxon>
        <taxon>Tremellomycetes</taxon>
        <taxon>Filobasidiales</taxon>
        <taxon>Filobasidiaceae</taxon>
        <taxon>Filobasidium</taxon>
    </lineage>
</organism>
<feature type="region of interest" description="Disordered" evidence="1">
    <location>
        <begin position="55"/>
        <end position="101"/>
    </location>
</feature>
<evidence type="ECO:0000259" key="2">
    <source>
        <dbReference type="Pfam" id="PF21093"/>
    </source>
</evidence>
<dbReference type="OrthoDB" id="102511at2759"/>
<evidence type="ECO:0000313" key="3">
    <source>
        <dbReference type="EMBL" id="KAG7529552.1"/>
    </source>
</evidence>
<feature type="compositionally biased region" description="Low complexity" evidence="1">
    <location>
        <begin position="180"/>
        <end position="196"/>
    </location>
</feature>
<protein>
    <recommendedName>
        <fullName evidence="2">Nucleoporin Nup188 N-terminal subdomain III domain-containing protein</fullName>
    </recommendedName>
</protein>
<sequence length="2035" mass="222401">MSIQPLSQDVWLTSIQELQKSIQDPKYRRDLSPQTLESLLFSHIDHLVDPGAAFAGPSECSRSKVRAGERVRIPGTDSEAASTSAAAAGSSTSNGNGNGNEIEVEQEDVSLALELSDRLAIDEVEALVLIKRFQKDERAGAGGHGGTRNRKEDGTTTVMGGKNGIIPRRLAGPGSELSRSRLNASTTTSNSNSTSSKPDEQTLTQLTRYFQAESLALVRLLTTIIVRAAGAGNHDPMEASLLAGDTEEEGSSRLPIGVKAMRLDFMCERALLQLADHHQKQNSGATLVRVIFSSFARAAHQTVQYKPIGGGSATGSAVMARSWIVHHLKVQTALLESLFQLVYWSPVAALGSVPANSTGEEGPDTLLDAETAVGLIQGIFGSTFGAQQANARLIESLKVQEAGRWLDKIELLLGLIALETLGLSGISRGTVVPLDEYPPGGENENAEGTRKTLTLVQSKEAVDMIHTTLGTASLETTRRAPFPLILLAWSFILSRLHPDIVPQGSGDGEFVPVYQTVASIALGDEMQVFEKWTGLLRGKGMWKDDKGDVGDDYVVGYKDTMNCLMVALCTIIRPPHVQQFDKLAAVFTSLYGQGPRDAVISVCGDFWRNAASDGRRDVLECAAFPLFPIPLIELLTGLSGAGTVKTDEVEDDDQVDDAELLDVSPRETVKQSFDYFSALDQVTLMFKGSGAHDGGFTRELRGQTVIITLENDLELPCGQVIPAKTQGVLVSRSGADTMVVKWAVNDLSGWRMLVSLMQAALARDEAGRRKAQEWSRFVDTSNLTGVLSAGLGYVRDLLSVDPSLADQLVDVQDLSASVIRSSNKASASDLLSISFALLDQTVVVRQEERWRLAIASATSIVSILLYKFPQRIWSELRSSGFFTFTRQDVLTLRIIIDRDIQAGEFTSTINVLNLIVKLAEHVQLGQFQADPETVHNRSLTMTNTIQFLHQSVWTRYRGWRYTSTRQKAQVATALAKLYSSVLRNPTFTAQYTRPGAQFPLNALNDVVCDKLVRTSSEFDLLPLLDTITTPLYGASGSPVHQVDRAPLERALFAALQLAYHIAVACQAIGTHADLSILSVVSRTTDGHSETDTLHVIEAVFDIATSPYLEDHTAVAALRFLQILMIQGRTAESPFSFMACLRSPQETSDRFVDLLARGARSAEVQDAAWQVLRSMAETQPALARFCLHKDQETKSTALEVAVKTVTQREQVAKANARLLTRSIGLLQDLYDHHADLVDTLQIASDAKLWTAVLDFVLEVQPGGAVVDRPAMDAKNAGDDENNVVDAYINRCYMRSAKASAMRLLHTVLVNSASSRDEDTVSRPDVKTALALLKADIQSARLLADATASAFDPELRVEQAGLIQTILPAAYLEMLQNPAPTHMRLFGDVFTFDKDVLRGIFDLPNAERRALLTCFQLISMNESATVADEEVAQAAMTLAQSAIDFAREEGVSATTAAAFAAVIGPISEEARDGNFVIGLQNQRYQLLQTLLEATWVGDWRADDQWIRSTLRPFATIFDSGSFPLTLPFEEPSIPAYYRPLVNALILYLRYTRESARREQADDDLTLELDEFLRSVVPIVAQLLRDVFTTVQSNPTASAVEDLGLIVSVIGGLMGHRSAESLCLAHLEQNGLILRSCEIISRSALASPSVLKSITRLHWTIAQVPSGAEKLSVQAVLRVYGRTTLLRELSIHPERVTDEEDVQTIWTTMLSVARSLLQTLPYTAEYVKTEILPFVQDMQGLIVSALGWKLDGDSLLVQLAEVHSVLEILLHIARDVETDLEASKRLLRDYSKPVLEYLHQATSALARPTVIRTKVVQTFGFEMEEPDGNDKTIASAIDAAEDCVIQALLVTSSSAVSLLSEWLSISSAFSRSSSGFVNHHPRLPAVSTHMTASRILVEFASCIIDLDLESSLKTSPDSPRPLLGAFTAIWPAVSEDRLQVIRQQALETTLLVATVQATGIYLADQNEEKREKAALEKGGNSDKGSTPAKKKSQDRRQGKQDLRDVVDTVKRFRDGELDPVCNVCNIYLEARCGNLSDI</sequence>
<dbReference type="Gene3D" id="1.25.10.70">
    <property type="match status" value="1"/>
</dbReference>
<reference evidence="3" key="1">
    <citation type="submission" date="2020-04" db="EMBL/GenBank/DDBJ databases">
        <title>Analysis of mating type loci in Filobasidium floriforme.</title>
        <authorList>
            <person name="Nowrousian M."/>
        </authorList>
    </citation>
    <scope>NUCLEOTIDE SEQUENCE</scope>
    <source>
        <strain evidence="3">CBS 6242</strain>
    </source>
</reference>
<proteinExistence type="predicted"/>
<keyword evidence="4" id="KW-1185">Reference proteome</keyword>
<gene>
    <name evidence="3" type="ORF">FFLO_05568</name>
</gene>
<evidence type="ECO:0000256" key="1">
    <source>
        <dbReference type="SAM" id="MobiDB-lite"/>
    </source>
</evidence>
<feature type="region of interest" description="Disordered" evidence="1">
    <location>
        <begin position="138"/>
        <end position="200"/>
    </location>
</feature>
<feature type="domain" description="Nucleoporin Nup188 N-terminal subdomain III" evidence="2">
    <location>
        <begin position="812"/>
        <end position="984"/>
    </location>
</feature>
<evidence type="ECO:0000313" key="4">
    <source>
        <dbReference type="Proteomes" id="UP000812966"/>
    </source>
</evidence>
<feature type="compositionally biased region" description="Low complexity" evidence="1">
    <location>
        <begin position="78"/>
        <end position="101"/>
    </location>
</feature>
<dbReference type="EMBL" id="JABELV010000145">
    <property type="protein sequence ID" value="KAG7529552.1"/>
    <property type="molecule type" value="Genomic_DNA"/>
</dbReference>
<dbReference type="Pfam" id="PF21093">
    <property type="entry name" value="Nup188_N-subdom_III"/>
    <property type="match status" value="1"/>
</dbReference>